<evidence type="ECO:0008006" key="3">
    <source>
        <dbReference type="Google" id="ProtNLM"/>
    </source>
</evidence>
<dbReference type="Gene3D" id="3.40.50.150">
    <property type="entry name" value="Vaccinia Virus protein VP39"/>
    <property type="match status" value="1"/>
</dbReference>
<evidence type="ECO:0000313" key="2">
    <source>
        <dbReference type="Proteomes" id="UP001165085"/>
    </source>
</evidence>
<dbReference type="OrthoDB" id="10418064at2759"/>
<proteinExistence type="predicted"/>
<evidence type="ECO:0000313" key="1">
    <source>
        <dbReference type="EMBL" id="GMH73111.1"/>
    </source>
</evidence>
<name>A0A9W7AM73_9STRA</name>
<dbReference type="InterPro" id="IPR029063">
    <property type="entry name" value="SAM-dependent_MTases_sf"/>
</dbReference>
<dbReference type="EMBL" id="BRXY01000163">
    <property type="protein sequence ID" value="GMH73111.1"/>
    <property type="molecule type" value="Genomic_DNA"/>
</dbReference>
<dbReference type="AlphaFoldDB" id="A0A9W7AM73"/>
<keyword evidence="2" id="KW-1185">Reference proteome</keyword>
<dbReference type="Proteomes" id="UP001165085">
    <property type="component" value="Unassembled WGS sequence"/>
</dbReference>
<organism evidence="1 2">
    <name type="scientific">Triparma strigata</name>
    <dbReference type="NCBI Taxonomy" id="1606541"/>
    <lineage>
        <taxon>Eukaryota</taxon>
        <taxon>Sar</taxon>
        <taxon>Stramenopiles</taxon>
        <taxon>Ochrophyta</taxon>
        <taxon>Bolidophyceae</taxon>
        <taxon>Parmales</taxon>
        <taxon>Triparmaceae</taxon>
        <taxon>Triparma</taxon>
    </lineage>
</organism>
<comment type="caution">
    <text evidence="1">The sequence shown here is derived from an EMBL/GenBank/DDBJ whole genome shotgun (WGS) entry which is preliminary data.</text>
</comment>
<reference evidence="2" key="1">
    <citation type="journal article" date="2023" name="Commun. Biol.">
        <title>Genome analysis of Parmales, the sister group of diatoms, reveals the evolutionary specialization of diatoms from phago-mixotrophs to photoautotrophs.</title>
        <authorList>
            <person name="Ban H."/>
            <person name="Sato S."/>
            <person name="Yoshikawa S."/>
            <person name="Yamada K."/>
            <person name="Nakamura Y."/>
            <person name="Ichinomiya M."/>
            <person name="Sato N."/>
            <person name="Blanc-Mathieu R."/>
            <person name="Endo H."/>
            <person name="Kuwata A."/>
            <person name="Ogata H."/>
        </authorList>
    </citation>
    <scope>NUCLEOTIDE SEQUENCE [LARGE SCALE GENOMIC DNA]</scope>
    <source>
        <strain evidence="2">NIES 3701</strain>
    </source>
</reference>
<accession>A0A9W7AM73</accession>
<dbReference type="SUPFAM" id="SSF53335">
    <property type="entry name" value="S-adenosyl-L-methionine-dependent methyltransferases"/>
    <property type="match status" value="1"/>
</dbReference>
<protein>
    <recommendedName>
        <fullName evidence="3">DOT1 domain-containing protein</fullName>
    </recommendedName>
</protein>
<sequence length="369" mass="40554">MSTFGSGYIIISRLLSTASSETTNPTSPPTFDGILEYLRSNNLGGLKYAPDDSRTLTITDAHHILRKFYPDVDIEVIILRPGSSSTINSRSEAWLDSVNRSEVALYDNLTSEWSLPSNVDDILPISTPSTTTTTSISGEEYKALIKIVTLPPPPPLLPEQIRTKFKEIESTICDINSVASKSSTDVESLNLPPEPFIYGDVTLPGVGSILHSLRSKFPSTTLNPESTPFVDLGSGSGLALLAVKLIEPDRPYLGIELLPSLVDVSRTIEELDPESIVQADFLDGSYDWWSSSLHPHPRPKIYFSHCTVVFDPPQLSRLSFLFKKTHPSSVFVAVGNPLPDCEIVHEFLIEVSWGVETGIIQINKSIDNK</sequence>
<gene>
    <name evidence="1" type="ORF">TrST_g10237</name>
</gene>